<gene>
    <name evidence="1" type="ORF">CARN2_2020</name>
</gene>
<proteinExistence type="predicted"/>
<comment type="caution">
    <text evidence="1">The sequence shown here is derived from an EMBL/GenBank/DDBJ whole genome shotgun (WGS) entry which is preliminary data.</text>
</comment>
<name>E6PLF2_9ZZZZ</name>
<protein>
    <submittedName>
        <fullName evidence="1">Uncharacterized protein</fullName>
    </submittedName>
</protein>
<dbReference type="AlphaFoldDB" id="E6PLF2"/>
<evidence type="ECO:0000313" key="1">
    <source>
        <dbReference type="EMBL" id="CBH95753.1"/>
    </source>
</evidence>
<organism evidence="1">
    <name type="scientific">mine drainage metagenome</name>
    <dbReference type="NCBI Taxonomy" id="410659"/>
    <lineage>
        <taxon>unclassified sequences</taxon>
        <taxon>metagenomes</taxon>
        <taxon>ecological metagenomes</taxon>
    </lineage>
</organism>
<reference evidence="1" key="1">
    <citation type="submission" date="2009-10" db="EMBL/GenBank/DDBJ databases">
        <title>Diversity of trophic interactions inside an arsenic-rich microbial ecosystem.</title>
        <authorList>
            <person name="Bertin P.N."/>
            <person name="Heinrich-Salmeron A."/>
            <person name="Pelletier E."/>
            <person name="Goulhen-Chollet F."/>
            <person name="Arsene-Ploetze F."/>
            <person name="Gallien S."/>
            <person name="Calteau A."/>
            <person name="Vallenet D."/>
            <person name="Casiot C."/>
            <person name="Chane-Woon-Ming B."/>
            <person name="Giloteaux L."/>
            <person name="Barakat M."/>
            <person name="Bonnefoy V."/>
            <person name="Bruneel O."/>
            <person name="Chandler M."/>
            <person name="Cleiss J."/>
            <person name="Duran R."/>
            <person name="Elbaz-Poulichet F."/>
            <person name="Fonknechten N."/>
            <person name="Lauga B."/>
            <person name="Mornico D."/>
            <person name="Ortet P."/>
            <person name="Schaeffer C."/>
            <person name="Siguier P."/>
            <person name="Alexander Thil Smith A."/>
            <person name="Van Dorsselaer A."/>
            <person name="Weissenbach J."/>
            <person name="Medigue C."/>
            <person name="Le Paslier D."/>
        </authorList>
    </citation>
    <scope>NUCLEOTIDE SEQUENCE</scope>
</reference>
<sequence>MQRSSSSCSTWAKSGRPQACSGVDRVQVMVSGLGGDGRPLFARRAKIPNGAVCDIRRGRAHAS</sequence>
<dbReference type="EMBL" id="CABM01000011">
    <property type="protein sequence ID" value="CBH95753.1"/>
    <property type="molecule type" value="Genomic_DNA"/>
</dbReference>
<accession>E6PLF2</accession>